<evidence type="ECO:0000313" key="8">
    <source>
        <dbReference type="EMBL" id="WPB08533.1"/>
    </source>
</evidence>
<evidence type="ECO:0000313" key="9">
    <source>
        <dbReference type="Proteomes" id="UP000230605"/>
    </source>
</evidence>
<feature type="compositionally biased region" description="Pro residues" evidence="5">
    <location>
        <begin position="263"/>
        <end position="277"/>
    </location>
</feature>
<reference evidence="7 9" key="1">
    <citation type="submission" date="2015-10" db="EMBL/GenBank/DDBJ databases">
        <title>The cercosporin biosynthetic gene cluster was horizontally transferred to several fungal lineages and shown to be expanded in Cercospora beticola based on microsynteny with recipient genomes.</title>
        <authorList>
            <person name="De Jonge R."/>
            <person name="Ebert M.K."/>
            <person name="Suttle J.C."/>
            <person name="Jurick Ii W.M."/>
            <person name="Secor G.A."/>
            <person name="Thomma B.P."/>
            <person name="Van De Peer Y."/>
            <person name="Bolton M.D."/>
        </authorList>
    </citation>
    <scope>NUCLEOTIDE SEQUENCE [LARGE SCALE GENOMIC DNA]</scope>
    <source>
        <strain evidence="7 9">09-40</strain>
    </source>
</reference>
<keyword evidence="10" id="KW-1185">Reference proteome</keyword>
<dbReference type="Pfam" id="PF02902">
    <property type="entry name" value="Peptidase_C48"/>
    <property type="match status" value="1"/>
</dbReference>
<comment type="similarity">
    <text evidence="1">Belongs to the peptidase C48 family.</text>
</comment>
<evidence type="ECO:0000256" key="5">
    <source>
        <dbReference type="SAM" id="MobiDB-lite"/>
    </source>
</evidence>
<dbReference type="AlphaFoldDB" id="A0A2G5HA47"/>
<organism evidence="7 9">
    <name type="scientific">Cercospora beticola</name>
    <name type="common">Sugarbeet leaf spot fungus</name>
    <dbReference type="NCBI Taxonomy" id="122368"/>
    <lineage>
        <taxon>Eukaryota</taxon>
        <taxon>Fungi</taxon>
        <taxon>Dikarya</taxon>
        <taxon>Ascomycota</taxon>
        <taxon>Pezizomycotina</taxon>
        <taxon>Dothideomycetes</taxon>
        <taxon>Dothideomycetidae</taxon>
        <taxon>Mycosphaerellales</taxon>
        <taxon>Mycosphaerellaceae</taxon>
        <taxon>Cercospora</taxon>
    </lineage>
</organism>
<reference evidence="8 10" key="2">
    <citation type="submission" date="2023-09" db="EMBL/GenBank/DDBJ databases">
        <title>Complete-Gapless Cercospora beticola genome.</title>
        <authorList>
            <person name="Wyatt N.A."/>
            <person name="Spanner R.E."/>
            <person name="Bolton M.D."/>
        </authorList>
    </citation>
    <scope>NUCLEOTIDE SEQUENCE [LARGE SCALE GENOMIC DNA]</scope>
    <source>
        <strain evidence="8">Cb09-40</strain>
    </source>
</reference>
<dbReference type="InterPro" id="IPR003653">
    <property type="entry name" value="Peptidase_C48_C"/>
</dbReference>
<name>A0A2G5HA47_CERBT</name>
<dbReference type="Gene3D" id="3.40.395.10">
    <property type="entry name" value="Adenoviral Proteinase, Chain A"/>
    <property type="match status" value="1"/>
</dbReference>
<evidence type="ECO:0000313" key="7">
    <source>
        <dbReference type="EMBL" id="PIA89397.1"/>
    </source>
</evidence>
<evidence type="ECO:0000256" key="1">
    <source>
        <dbReference type="ARBA" id="ARBA00005234"/>
    </source>
</evidence>
<dbReference type="SUPFAM" id="SSF54001">
    <property type="entry name" value="Cysteine proteinases"/>
    <property type="match status" value="1"/>
</dbReference>
<sequence length="940" mass="102999">MDRVVAAQIAVLRAALDPLSRLQAFTVLCETFKSVPGWQANSPQRWERLDEQLDNKTLAAVAADAELIARGEGQRSTAAGTDAVGRLRNCISTWSLQAHDIIRDLGLEAIHSGNFMRACAAQTLLDTDGERVPWLTFARAVLHEAQQRHLHRPGRGKSRTRPFLPSDVKNAIANLQQARLVTTVVSAVRSTDSPRSGRMKRKASPNGTDPSASQPAKKPRPAATDGGHELEEHRESTLPLHDTYDSDSGDDQREPEHGAASPLSPPPIFVPPKPSPPSMTVRSPDQFGFTFRRLRDRRGFRPTGAGLISAKGHATPDALKARSKDVDDLPLLNAPENRITADDGATELHANDDGEADDGATELHVNDHGEEGDVPATRPPIDRSPASATNVLQHDEVAAETQSGEEDWEDVDGDEGCTDNQDENEEDAESESAESADGDHTEISVEHGRCAAPTEDDDSSLLKNIHGSFLESAADAVSHLELDSHSTTEIGQEVMSPTASEAAMTEQESFVVPGQDQPCTPLSPTPWSFGTVTTPQSAVAMDKMSAVPDMDMRALIAQILETNVSTNEEPPSSTANSMMAFLQPGRWLSITTVSNFISALNPDSSSRLVLENGFLRFDADGAAHNAKQGRQCAQRRQQSVIYGLLNHNSHYMIAILDRNSKTIELYDSLHPRPISTVRRAVLEFASGFHTTGSGSKEWQIVAAPGLRQGNGYDCGVYAAARVIFHMHERLCPEYIIPEVWRRAMSLMSTVHEPSSAVGDEIFAPSWTAERLAHHFGLDLERGQDGRLTWPCTPRSTQQDLETTSKLYTIRRCFDALVRETSLIVEQVQGSVSLDSTRAHLDWLKEMKAGLLCRELAPTFLRRQLSSFDAQIAEQTALADKLAAQDRTHQNMMIEVLQADARTYRQLSQDAENSADSLLRKAEEEYVAIGARIKALREARK</sequence>
<dbReference type="Proteomes" id="UP001302367">
    <property type="component" value="Chromosome 10"/>
</dbReference>
<evidence type="ECO:0000256" key="2">
    <source>
        <dbReference type="ARBA" id="ARBA00022670"/>
    </source>
</evidence>
<protein>
    <recommendedName>
        <fullName evidence="6">Ubiquitin-like protease family profile domain-containing protein</fullName>
    </recommendedName>
</protein>
<dbReference type="OrthoDB" id="4805806at2759"/>
<gene>
    <name evidence="7" type="ORF">CB0940_07954</name>
    <name evidence="8" type="ORF">RHO25_013199</name>
</gene>
<evidence type="ECO:0000313" key="10">
    <source>
        <dbReference type="Proteomes" id="UP001302367"/>
    </source>
</evidence>
<feature type="compositionally biased region" description="Polar residues" evidence="5">
    <location>
        <begin position="205"/>
        <end position="214"/>
    </location>
</feature>
<evidence type="ECO:0000259" key="6">
    <source>
        <dbReference type="Pfam" id="PF02902"/>
    </source>
</evidence>
<dbReference type="GO" id="GO:0006508">
    <property type="term" value="P:proteolysis"/>
    <property type="evidence" value="ECO:0007669"/>
    <property type="project" value="UniProtKB-KW"/>
</dbReference>
<feature type="region of interest" description="Disordered" evidence="5">
    <location>
        <begin position="338"/>
        <end position="442"/>
    </location>
</feature>
<dbReference type="InterPro" id="IPR038765">
    <property type="entry name" value="Papain-like_cys_pep_sf"/>
</dbReference>
<feature type="compositionally biased region" description="Acidic residues" evidence="5">
    <location>
        <begin position="403"/>
        <end position="436"/>
    </location>
</feature>
<dbReference type="EMBL" id="CP134193">
    <property type="protein sequence ID" value="WPB08533.1"/>
    <property type="molecule type" value="Genomic_DNA"/>
</dbReference>
<keyword evidence="3" id="KW-0378">Hydrolase</keyword>
<feature type="region of interest" description="Disordered" evidence="5">
    <location>
        <begin position="187"/>
        <end position="284"/>
    </location>
</feature>
<keyword evidence="4" id="KW-0175">Coiled coil</keyword>
<evidence type="ECO:0000256" key="4">
    <source>
        <dbReference type="SAM" id="Coils"/>
    </source>
</evidence>
<evidence type="ECO:0000256" key="3">
    <source>
        <dbReference type="ARBA" id="ARBA00022801"/>
    </source>
</evidence>
<feature type="compositionally biased region" description="Basic and acidic residues" evidence="5">
    <location>
        <begin position="226"/>
        <end position="236"/>
    </location>
</feature>
<feature type="coiled-coil region" evidence="4">
    <location>
        <begin position="893"/>
        <end position="938"/>
    </location>
</feature>
<feature type="region of interest" description="Disordered" evidence="5">
    <location>
        <begin position="145"/>
        <end position="164"/>
    </location>
</feature>
<dbReference type="GO" id="GO:0019783">
    <property type="term" value="F:ubiquitin-like protein peptidase activity"/>
    <property type="evidence" value="ECO:0007669"/>
    <property type="project" value="UniProtKB-ARBA"/>
</dbReference>
<dbReference type="GO" id="GO:0008234">
    <property type="term" value="F:cysteine-type peptidase activity"/>
    <property type="evidence" value="ECO:0007669"/>
    <property type="project" value="InterPro"/>
</dbReference>
<dbReference type="Proteomes" id="UP000230605">
    <property type="component" value="Chromosome 5"/>
</dbReference>
<feature type="compositionally biased region" description="Basic residues" evidence="5">
    <location>
        <begin position="148"/>
        <end position="160"/>
    </location>
</feature>
<proteinExistence type="inferred from homology"/>
<keyword evidence="2" id="KW-0645">Protease</keyword>
<dbReference type="EMBL" id="LKMD01000108">
    <property type="protein sequence ID" value="PIA89397.1"/>
    <property type="molecule type" value="Genomic_DNA"/>
</dbReference>
<feature type="domain" description="Ubiquitin-like protease family profile" evidence="6">
    <location>
        <begin position="637"/>
        <end position="728"/>
    </location>
</feature>
<accession>A0A2G5HA47</accession>